<name>A0ABT1DX07_9ACTN</name>
<protein>
    <submittedName>
        <fullName evidence="2">Uncharacterized protein</fullName>
    </submittedName>
</protein>
<gene>
    <name evidence="2" type="ORF">M1L60_32915</name>
</gene>
<reference evidence="2 3" key="1">
    <citation type="submission" date="2022-06" db="EMBL/GenBank/DDBJ databases">
        <title>New Species of the Genus Actinoplanes, ActinopZanes ferrugineus.</title>
        <authorList>
            <person name="Ding P."/>
        </authorList>
    </citation>
    <scope>NUCLEOTIDE SEQUENCE [LARGE SCALE GENOMIC DNA]</scope>
    <source>
        <strain evidence="2 3">TRM88003</strain>
    </source>
</reference>
<proteinExistence type="predicted"/>
<dbReference type="Proteomes" id="UP001523369">
    <property type="component" value="Unassembled WGS sequence"/>
</dbReference>
<dbReference type="EMBL" id="JAMYJR010000037">
    <property type="protein sequence ID" value="MCO8275394.1"/>
    <property type="molecule type" value="Genomic_DNA"/>
</dbReference>
<dbReference type="RefSeq" id="WP_253241452.1">
    <property type="nucleotide sequence ID" value="NZ_JAMYJR010000037.1"/>
</dbReference>
<comment type="caution">
    <text evidence="2">The sequence shown here is derived from an EMBL/GenBank/DDBJ whole genome shotgun (WGS) entry which is preliminary data.</text>
</comment>
<sequence length="214" mass="22317">MPRSRPHGGGNGGDPPPPRRPRPGATGGDPDNIAAAQARTQNRSEDGRLGRGTARPGSGSSADSSSGPPWPTADGVAGSARGRDLNPPHQRHTIAGSRSGMIDQENTVYLRGYESVAATDVQAIAAGEGTWNPTSQRYEINGRSYGVEPSGRVFPDSGDGMVKLDRNEYAALKEIARAGGDASAAPQLTRNPRFTANPEAVAKAQAIYDGTYEP</sequence>
<organism evidence="2 3">
    <name type="scientific">Paractinoplanes aksuensis</name>
    <dbReference type="NCBI Taxonomy" id="2939490"/>
    <lineage>
        <taxon>Bacteria</taxon>
        <taxon>Bacillati</taxon>
        <taxon>Actinomycetota</taxon>
        <taxon>Actinomycetes</taxon>
        <taxon>Micromonosporales</taxon>
        <taxon>Micromonosporaceae</taxon>
        <taxon>Paractinoplanes</taxon>
    </lineage>
</organism>
<accession>A0ABT1DX07</accession>
<keyword evidence="3" id="KW-1185">Reference proteome</keyword>
<evidence type="ECO:0000256" key="1">
    <source>
        <dbReference type="SAM" id="MobiDB-lite"/>
    </source>
</evidence>
<feature type="compositionally biased region" description="Low complexity" evidence="1">
    <location>
        <begin position="56"/>
        <end position="67"/>
    </location>
</feature>
<evidence type="ECO:0000313" key="2">
    <source>
        <dbReference type="EMBL" id="MCO8275394.1"/>
    </source>
</evidence>
<feature type="region of interest" description="Disordered" evidence="1">
    <location>
        <begin position="1"/>
        <end position="103"/>
    </location>
</feature>
<evidence type="ECO:0000313" key="3">
    <source>
        <dbReference type="Proteomes" id="UP001523369"/>
    </source>
</evidence>